<dbReference type="InterPro" id="IPR011460">
    <property type="entry name" value="Lcl_C"/>
</dbReference>
<protein>
    <submittedName>
        <fullName evidence="3">Unannotated protein</fullName>
    </submittedName>
</protein>
<evidence type="ECO:0000313" key="3">
    <source>
        <dbReference type="EMBL" id="CAB4969483.1"/>
    </source>
</evidence>
<feature type="domain" description="Lcl C-terminal" evidence="2">
    <location>
        <begin position="97"/>
        <end position="233"/>
    </location>
</feature>
<feature type="domain" description="Lcl C-terminal" evidence="2">
    <location>
        <begin position="268"/>
        <end position="364"/>
    </location>
</feature>
<dbReference type="EMBL" id="CAFBNE010000174">
    <property type="protein sequence ID" value="CAB4969483.1"/>
    <property type="molecule type" value="Genomic_DNA"/>
</dbReference>
<dbReference type="PANTHER" id="PTHR35812:SF1">
    <property type="entry name" value="LIPOPROTEIN"/>
    <property type="match status" value="1"/>
</dbReference>
<dbReference type="Pfam" id="PF07603">
    <property type="entry name" value="Lcl_C"/>
    <property type="match status" value="2"/>
</dbReference>
<evidence type="ECO:0000256" key="1">
    <source>
        <dbReference type="SAM" id="MobiDB-lite"/>
    </source>
</evidence>
<evidence type="ECO:0000259" key="2">
    <source>
        <dbReference type="Pfam" id="PF07603"/>
    </source>
</evidence>
<sequence length="445" mass="47790">MKTVMKAITAIVAVLLTLVIIAALAVVTVYQIRLVDVPVVERSAPTSGSYPIVDTGQTTFWNAEGEETAAPAKGEPFYGQDAQFPGNTPSYTDNGDGTVTDNVTGLMWTQSADLNGDGTINADDQMTLAQAVEWVESVRTGGHTDWRLPTIKEQYSLIDFMGVDPRLDDTDTSAMTPFIDTTYFGFGYGDTSAGERNIDAQMATSTIAVSPTWLVLQTMFGTNFADGRIKGYPPSIAVDMWSEHKFYVLYVRGNLAYGVNDFTDNGDGTVTDAATSLQWTQGDSGQGMDWEHALAWAQQKNAENYLGHSDWRLPDVKELQSIVDYSRSPSATDSAAIDPLFTSTAIVNEGGHDDFGAYWSSTTHLNAGGGPPGAGTQGATGQQAAYVCFGRCMGKMFGLWMDVHGAGAQRSDPKAGSASDYPDGFGPQGDAIRIDNFVRLVRTAD</sequence>
<feature type="region of interest" description="Disordered" evidence="1">
    <location>
        <begin position="408"/>
        <end position="427"/>
    </location>
</feature>
<dbReference type="PANTHER" id="PTHR35812">
    <property type="entry name" value="LIPOPROTEIN"/>
    <property type="match status" value="1"/>
</dbReference>
<gene>
    <name evidence="3" type="ORF">UFOPK3772_03231</name>
</gene>
<organism evidence="3">
    <name type="scientific">freshwater metagenome</name>
    <dbReference type="NCBI Taxonomy" id="449393"/>
    <lineage>
        <taxon>unclassified sequences</taxon>
        <taxon>metagenomes</taxon>
        <taxon>ecological metagenomes</taxon>
    </lineage>
</organism>
<reference evidence="3" key="1">
    <citation type="submission" date="2020-05" db="EMBL/GenBank/DDBJ databases">
        <authorList>
            <person name="Chiriac C."/>
            <person name="Salcher M."/>
            <person name="Ghai R."/>
            <person name="Kavagutti S V."/>
        </authorList>
    </citation>
    <scope>NUCLEOTIDE SEQUENCE</scope>
</reference>
<accession>A0A6J7LSF5</accession>
<proteinExistence type="predicted"/>
<name>A0A6J7LSF5_9ZZZZ</name>
<dbReference type="AlphaFoldDB" id="A0A6J7LSF5"/>